<protein>
    <submittedName>
        <fullName evidence="2">Nucleotidyltransferase</fullName>
    </submittedName>
</protein>
<name>A0A290Q6Q2_9BACT</name>
<evidence type="ECO:0000313" key="2">
    <source>
        <dbReference type="EMBL" id="ATC64103.1"/>
    </source>
</evidence>
<dbReference type="KEGG" id="vbh:CMV30_09135"/>
<dbReference type="GO" id="GO:0016740">
    <property type="term" value="F:transferase activity"/>
    <property type="evidence" value="ECO:0007669"/>
    <property type="project" value="UniProtKB-KW"/>
</dbReference>
<proteinExistence type="predicted"/>
<keyword evidence="3" id="KW-1185">Reference proteome</keyword>
<sequence length="243" mass="26135">MIRVVILAGGFGTRIKHLLRDIPKPMAPVAGRPFIEWVVRFFARHGCSDFVLSTGHLSEVIEAHFARQPVPGVRVECCRETTPLGTAGGFLNCVRKDADAQTRWLVTNGDSLVVADPTPLITALSGSDTKAALMGLELADASRFGSLDLAADGRRLAGFREKRPGQGVINAGVYAFNHATVLAMPEKRPLSFEYNVFPGLAQEGCVAVHSVSAPFIDIGTPETLVDAERFILSQSHHFAPSSS</sequence>
<dbReference type="InterPro" id="IPR029044">
    <property type="entry name" value="Nucleotide-diphossugar_trans"/>
</dbReference>
<organism evidence="2 3">
    <name type="scientific">Nibricoccus aquaticus</name>
    <dbReference type="NCBI Taxonomy" id="2576891"/>
    <lineage>
        <taxon>Bacteria</taxon>
        <taxon>Pseudomonadati</taxon>
        <taxon>Verrucomicrobiota</taxon>
        <taxon>Opitutia</taxon>
        <taxon>Opitutales</taxon>
        <taxon>Opitutaceae</taxon>
        <taxon>Nibricoccus</taxon>
    </lineage>
</organism>
<dbReference type="InterPro" id="IPR050486">
    <property type="entry name" value="Mannose-1P_guanyltransferase"/>
</dbReference>
<reference evidence="2 3" key="1">
    <citation type="submission" date="2017-09" db="EMBL/GenBank/DDBJ databases">
        <title>Complete genome sequence of Verrucomicrobial strain HZ-65, isolated from freshwater.</title>
        <authorList>
            <person name="Choi A."/>
        </authorList>
    </citation>
    <scope>NUCLEOTIDE SEQUENCE [LARGE SCALE GENOMIC DNA]</scope>
    <source>
        <strain evidence="2 3">HZ-65</strain>
    </source>
</reference>
<keyword evidence="2" id="KW-0808">Transferase</keyword>
<dbReference type="RefSeq" id="WP_096055735.1">
    <property type="nucleotide sequence ID" value="NZ_CP023344.1"/>
</dbReference>
<dbReference type="PANTHER" id="PTHR22572">
    <property type="entry name" value="SUGAR-1-PHOSPHATE GUANYL TRANSFERASE"/>
    <property type="match status" value="1"/>
</dbReference>
<accession>A0A290Q6Q2</accession>
<dbReference type="SUPFAM" id="SSF53448">
    <property type="entry name" value="Nucleotide-diphospho-sugar transferases"/>
    <property type="match status" value="1"/>
</dbReference>
<dbReference type="EMBL" id="CP023344">
    <property type="protein sequence ID" value="ATC64103.1"/>
    <property type="molecule type" value="Genomic_DNA"/>
</dbReference>
<feature type="domain" description="Nucleotidyl transferase" evidence="1">
    <location>
        <begin position="4"/>
        <end position="233"/>
    </location>
</feature>
<dbReference type="AlphaFoldDB" id="A0A290Q6Q2"/>
<dbReference type="Proteomes" id="UP000217265">
    <property type="component" value="Chromosome"/>
</dbReference>
<dbReference type="OrthoDB" id="9801899at2"/>
<dbReference type="Gene3D" id="3.90.550.10">
    <property type="entry name" value="Spore Coat Polysaccharide Biosynthesis Protein SpsA, Chain A"/>
    <property type="match status" value="1"/>
</dbReference>
<evidence type="ECO:0000313" key="3">
    <source>
        <dbReference type="Proteomes" id="UP000217265"/>
    </source>
</evidence>
<dbReference type="InterPro" id="IPR005835">
    <property type="entry name" value="NTP_transferase_dom"/>
</dbReference>
<dbReference type="Pfam" id="PF00483">
    <property type="entry name" value="NTP_transferase"/>
    <property type="match status" value="1"/>
</dbReference>
<gene>
    <name evidence="2" type="ORF">CMV30_09135</name>
</gene>
<evidence type="ECO:0000259" key="1">
    <source>
        <dbReference type="Pfam" id="PF00483"/>
    </source>
</evidence>